<name>A0ABS5KV61_9ACTN</name>
<proteinExistence type="predicted"/>
<sequence length="156" mass="17489">MEEGVGQGIGSVPLARLIPELTDDDVRRIVKAGAAIDAARTDDRAWGWWLGSNTYNFHFCVNERHSGGDEYYLEFEVGRNGADAVLEVEANVNVTCWCAKDHQFDRIVEVGHECQDTAELADVFERTATEAVAWLWDTHDPVRLRTRVGLPSREVS</sequence>
<reference evidence="1 2" key="1">
    <citation type="submission" date="2020-02" db="EMBL/GenBank/DDBJ databases">
        <title>Acidophilic actinobacteria isolated from forest soil.</title>
        <authorList>
            <person name="Golinska P."/>
        </authorList>
    </citation>
    <scope>NUCLEOTIDE SEQUENCE [LARGE SCALE GENOMIC DNA]</scope>
    <source>
        <strain evidence="1 2">NL8</strain>
    </source>
</reference>
<comment type="caution">
    <text evidence="1">The sequence shown here is derived from an EMBL/GenBank/DDBJ whole genome shotgun (WGS) entry which is preliminary data.</text>
</comment>
<keyword evidence="2" id="KW-1185">Reference proteome</keyword>
<accession>A0ABS5KV61</accession>
<evidence type="ECO:0000313" key="1">
    <source>
        <dbReference type="EMBL" id="MBS2549935.1"/>
    </source>
</evidence>
<evidence type="ECO:0008006" key="3">
    <source>
        <dbReference type="Google" id="ProtNLM"/>
    </source>
</evidence>
<evidence type="ECO:0000313" key="2">
    <source>
        <dbReference type="Proteomes" id="UP000730482"/>
    </source>
</evidence>
<gene>
    <name evidence="1" type="ORF">KGQ19_24015</name>
</gene>
<dbReference type="EMBL" id="JAAFYZ010000086">
    <property type="protein sequence ID" value="MBS2549935.1"/>
    <property type="molecule type" value="Genomic_DNA"/>
</dbReference>
<dbReference type="Proteomes" id="UP000730482">
    <property type="component" value="Unassembled WGS sequence"/>
</dbReference>
<protein>
    <recommendedName>
        <fullName evidence="3">Immunity protein 63 domain-containing protein</fullName>
    </recommendedName>
</protein>
<organism evidence="1 2">
    <name type="scientific">Catenulispora pinistramenti</name>
    <dbReference type="NCBI Taxonomy" id="2705254"/>
    <lineage>
        <taxon>Bacteria</taxon>
        <taxon>Bacillati</taxon>
        <taxon>Actinomycetota</taxon>
        <taxon>Actinomycetes</taxon>
        <taxon>Catenulisporales</taxon>
        <taxon>Catenulisporaceae</taxon>
        <taxon>Catenulispora</taxon>
    </lineage>
</organism>
<dbReference type="RefSeq" id="WP_212011806.1">
    <property type="nucleotide sequence ID" value="NZ_JAAFYZ010000086.1"/>
</dbReference>